<proteinExistence type="predicted"/>
<evidence type="ECO:0000313" key="2">
    <source>
        <dbReference type="EMBL" id="EXU97059.1"/>
    </source>
</evidence>
<dbReference type="HOGENOM" id="CLU_1489351_0_0_1"/>
<reference evidence="2 3" key="1">
    <citation type="submission" date="2014-02" db="EMBL/GenBank/DDBJ databases">
        <title>The genome sequence of the entomopathogenic fungus Metarhizium robertsii ARSEF 2575.</title>
        <authorList>
            <person name="Giuliano Garisto Donzelli B."/>
            <person name="Roe B.A."/>
            <person name="Macmil S.L."/>
            <person name="Krasnoff S.B."/>
            <person name="Gibson D.M."/>
        </authorList>
    </citation>
    <scope>NUCLEOTIDE SEQUENCE [LARGE SCALE GENOMIC DNA]</scope>
    <source>
        <strain evidence="2 3">ARSEF 2575</strain>
    </source>
</reference>
<evidence type="ECO:0000256" key="1">
    <source>
        <dbReference type="SAM" id="MobiDB-lite"/>
    </source>
</evidence>
<comment type="caution">
    <text evidence="2">The sequence shown here is derived from an EMBL/GenBank/DDBJ whole genome shotgun (WGS) entry which is preliminary data.</text>
</comment>
<gene>
    <name evidence="2" type="ORF">X797_009824</name>
</gene>
<feature type="compositionally biased region" description="Polar residues" evidence="1">
    <location>
        <begin position="8"/>
        <end position="27"/>
    </location>
</feature>
<protein>
    <submittedName>
        <fullName evidence="2">Uncharacterized protein</fullName>
    </submittedName>
</protein>
<organism evidence="2 3">
    <name type="scientific">Metarhizium robertsii</name>
    <dbReference type="NCBI Taxonomy" id="568076"/>
    <lineage>
        <taxon>Eukaryota</taxon>
        <taxon>Fungi</taxon>
        <taxon>Dikarya</taxon>
        <taxon>Ascomycota</taxon>
        <taxon>Pezizomycotina</taxon>
        <taxon>Sordariomycetes</taxon>
        <taxon>Hypocreomycetidae</taxon>
        <taxon>Hypocreales</taxon>
        <taxon>Clavicipitaceae</taxon>
        <taxon>Metarhizium</taxon>
    </lineage>
</organism>
<evidence type="ECO:0000313" key="3">
    <source>
        <dbReference type="Proteomes" id="UP000030151"/>
    </source>
</evidence>
<accession>A0A0A1UPR5</accession>
<dbReference type="EMBL" id="JELW01000041">
    <property type="protein sequence ID" value="EXU97059.1"/>
    <property type="molecule type" value="Genomic_DNA"/>
</dbReference>
<feature type="region of interest" description="Disordered" evidence="1">
    <location>
        <begin position="1"/>
        <end position="86"/>
    </location>
</feature>
<dbReference type="Proteomes" id="UP000030151">
    <property type="component" value="Unassembled WGS sequence"/>
</dbReference>
<dbReference type="OrthoDB" id="4937506at2759"/>
<dbReference type="AlphaFoldDB" id="A0A0A1UPR5"/>
<sequence length="181" mass="19402">MQPLAAGFTTTTAQRQKQQSPCHQVQTGPRLALLATYKSDAGSRASQSSRDPNPTRHKPAPLKPPPSPTQPSQISFIPSQVKSSHQNHSIVYWTHPQAPKMKRQSTAAHSTTGAAKRVTFALSTFACTKDPKHGTYTGLVETCDGHPVVPGCPVCAEEYMAQRAAAYRSTNGAGPRAGQDK</sequence>
<name>A0A0A1UPR5_9HYPO</name>
<feature type="compositionally biased region" description="Low complexity" evidence="1">
    <location>
        <begin position="70"/>
        <end position="79"/>
    </location>
</feature>